<organism evidence="2 3">
    <name type="scientific">Venturia nashicola</name>
    <dbReference type="NCBI Taxonomy" id="86259"/>
    <lineage>
        <taxon>Eukaryota</taxon>
        <taxon>Fungi</taxon>
        <taxon>Dikarya</taxon>
        <taxon>Ascomycota</taxon>
        <taxon>Pezizomycotina</taxon>
        <taxon>Dothideomycetes</taxon>
        <taxon>Pleosporomycetidae</taxon>
        <taxon>Venturiales</taxon>
        <taxon>Venturiaceae</taxon>
        <taxon>Venturia</taxon>
    </lineage>
</organism>
<dbReference type="AlphaFoldDB" id="A0A4Z1PCW6"/>
<name>A0A4Z1PCW6_9PEZI</name>
<feature type="chain" id="PRO_5021496768" evidence="1">
    <location>
        <begin position="18"/>
        <end position="78"/>
    </location>
</feature>
<evidence type="ECO:0000256" key="1">
    <source>
        <dbReference type="SAM" id="SignalP"/>
    </source>
</evidence>
<dbReference type="Proteomes" id="UP000298493">
    <property type="component" value="Unassembled WGS sequence"/>
</dbReference>
<gene>
    <name evidence="2" type="ORF">E6O75_ATG02130</name>
</gene>
<feature type="signal peptide" evidence="1">
    <location>
        <begin position="1"/>
        <end position="17"/>
    </location>
</feature>
<comment type="caution">
    <text evidence="2">The sequence shown here is derived from an EMBL/GenBank/DDBJ whole genome shotgun (WGS) entry which is preliminary data.</text>
</comment>
<accession>A0A4Z1PCW6</accession>
<evidence type="ECO:0000313" key="3">
    <source>
        <dbReference type="Proteomes" id="UP000298493"/>
    </source>
</evidence>
<dbReference type="EMBL" id="SNSC02000007">
    <property type="protein sequence ID" value="TID22956.1"/>
    <property type="molecule type" value="Genomic_DNA"/>
</dbReference>
<keyword evidence="1" id="KW-0732">Signal</keyword>
<protein>
    <submittedName>
        <fullName evidence="2">Uncharacterized protein</fullName>
    </submittedName>
</protein>
<evidence type="ECO:0000313" key="2">
    <source>
        <dbReference type="EMBL" id="TID22956.1"/>
    </source>
</evidence>
<proteinExistence type="predicted"/>
<keyword evidence="3" id="KW-1185">Reference proteome</keyword>
<sequence length="78" mass="8190">MKFTIITALILAAGAAADYTVCRKSAQYANGICKTYTDKGAETGRDNVCASASLCLTDGNGCILFREQTSGGLRAHCH</sequence>
<reference evidence="2 3" key="1">
    <citation type="submission" date="2019-04" db="EMBL/GenBank/DDBJ databases">
        <title>High contiguity whole genome sequence and gene annotation resource for two Venturia nashicola isolates.</title>
        <authorList>
            <person name="Prokchorchik M."/>
            <person name="Won K."/>
            <person name="Lee Y."/>
            <person name="Choi E.D."/>
            <person name="Segonzac C."/>
            <person name="Sohn K.H."/>
        </authorList>
    </citation>
    <scope>NUCLEOTIDE SEQUENCE [LARGE SCALE GENOMIC DNA]</scope>
    <source>
        <strain evidence="2 3">PRI2</strain>
    </source>
</reference>